<comment type="similarity">
    <text evidence="1">Belongs to the peptidase S10 family.</text>
</comment>
<dbReference type="EMBL" id="ML994623">
    <property type="protein sequence ID" value="KAF2188603.1"/>
    <property type="molecule type" value="Genomic_DNA"/>
</dbReference>
<evidence type="ECO:0000313" key="7">
    <source>
        <dbReference type="Proteomes" id="UP000800200"/>
    </source>
</evidence>
<dbReference type="Pfam" id="PF00450">
    <property type="entry name" value="Peptidase_S10"/>
    <property type="match status" value="1"/>
</dbReference>
<organism evidence="6 7">
    <name type="scientific">Zopfia rhizophila CBS 207.26</name>
    <dbReference type="NCBI Taxonomy" id="1314779"/>
    <lineage>
        <taxon>Eukaryota</taxon>
        <taxon>Fungi</taxon>
        <taxon>Dikarya</taxon>
        <taxon>Ascomycota</taxon>
        <taxon>Pezizomycotina</taxon>
        <taxon>Dothideomycetes</taxon>
        <taxon>Dothideomycetes incertae sedis</taxon>
        <taxon>Zopfiaceae</taxon>
        <taxon>Zopfia</taxon>
    </lineage>
</organism>
<keyword evidence="3" id="KW-0645">Protease</keyword>
<dbReference type="SUPFAM" id="SSF53474">
    <property type="entry name" value="alpha/beta-Hydrolases"/>
    <property type="match status" value="1"/>
</dbReference>
<dbReference type="GO" id="GO:0006508">
    <property type="term" value="P:proteolysis"/>
    <property type="evidence" value="ECO:0007669"/>
    <property type="project" value="UniProtKB-KW"/>
</dbReference>
<keyword evidence="4 6" id="KW-0378">Hydrolase</keyword>
<proteinExistence type="inferred from homology"/>
<reference evidence="6" key="1">
    <citation type="journal article" date="2020" name="Stud. Mycol.">
        <title>101 Dothideomycetes genomes: a test case for predicting lifestyles and emergence of pathogens.</title>
        <authorList>
            <person name="Haridas S."/>
            <person name="Albert R."/>
            <person name="Binder M."/>
            <person name="Bloem J."/>
            <person name="Labutti K."/>
            <person name="Salamov A."/>
            <person name="Andreopoulos B."/>
            <person name="Baker S."/>
            <person name="Barry K."/>
            <person name="Bills G."/>
            <person name="Bluhm B."/>
            <person name="Cannon C."/>
            <person name="Castanera R."/>
            <person name="Culley D."/>
            <person name="Daum C."/>
            <person name="Ezra D."/>
            <person name="Gonzalez J."/>
            <person name="Henrissat B."/>
            <person name="Kuo A."/>
            <person name="Liang C."/>
            <person name="Lipzen A."/>
            <person name="Lutzoni F."/>
            <person name="Magnuson J."/>
            <person name="Mondo S."/>
            <person name="Nolan M."/>
            <person name="Ohm R."/>
            <person name="Pangilinan J."/>
            <person name="Park H.-J."/>
            <person name="Ramirez L."/>
            <person name="Alfaro M."/>
            <person name="Sun H."/>
            <person name="Tritt A."/>
            <person name="Yoshinaga Y."/>
            <person name="Zwiers L.-H."/>
            <person name="Turgeon B."/>
            <person name="Goodwin S."/>
            <person name="Spatafora J."/>
            <person name="Crous P."/>
            <person name="Grigoriev I."/>
        </authorList>
    </citation>
    <scope>NUCLEOTIDE SEQUENCE</scope>
    <source>
        <strain evidence="6">CBS 207.26</strain>
    </source>
</reference>
<dbReference type="Proteomes" id="UP000800200">
    <property type="component" value="Unassembled WGS sequence"/>
</dbReference>
<dbReference type="PANTHER" id="PTHR11802:SF479">
    <property type="entry name" value="CARBOXYPEPTIDASE"/>
    <property type="match status" value="1"/>
</dbReference>
<evidence type="ECO:0000256" key="3">
    <source>
        <dbReference type="ARBA" id="ARBA00022670"/>
    </source>
</evidence>
<dbReference type="InterPro" id="IPR029058">
    <property type="entry name" value="AB_hydrolase_fold"/>
</dbReference>
<keyword evidence="5" id="KW-0325">Glycoprotein</keyword>
<evidence type="ECO:0000256" key="5">
    <source>
        <dbReference type="ARBA" id="ARBA00023180"/>
    </source>
</evidence>
<dbReference type="InterPro" id="IPR001563">
    <property type="entry name" value="Peptidase_S10"/>
</dbReference>
<dbReference type="OrthoDB" id="443318at2759"/>
<accession>A0A6A6EBQ3</accession>
<name>A0A6A6EBQ3_9PEZI</name>
<evidence type="ECO:0000256" key="2">
    <source>
        <dbReference type="ARBA" id="ARBA00022645"/>
    </source>
</evidence>
<dbReference type="Gene3D" id="3.40.50.1820">
    <property type="entry name" value="alpha/beta hydrolase"/>
    <property type="match status" value="1"/>
</dbReference>
<keyword evidence="7" id="KW-1185">Reference proteome</keyword>
<sequence length="383" mass="42496">MEPFPLIRFHGQIIEVSQRKGFSPDLKRVPEPPKQKRFANETDSYRFYKNNTARNSLTQSTILHPFATPDIPFDLAEFYSSLIPIDMSNTSRALSFIFQPTVGEPVNEITIWLNGGPGRNLTNVLWVEQPAGTGFSIGEVKAMSEEDIAKHFAGFFLNFQRVFGISKFKIFVIWESYTGRYIPYISVGIIDSCNKEHFNISGALLSLHWIMRLCPRAGCSGPLHPGTQGGVDCDVWGMGHVKAYHPIPCFNIYEIGLQCPLLSDPLGYLTALQYSYSDEGDLSPDPIKSILPVAIGKTNRVLVANGALGCMIITDGALISIQNMTWNGAFGFQDAPNTSIDSIVPDLESQEIFNGAHNPQGIMESQHCESGLMWAHTYLSGYM</sequence>
<protein>
    <submittedName>
        <fullName evidence="6">Alpha/beta-hydrolase</fullName>
    </submittedName>
</protein>
<evidence type="ECO:0000256" key="1">
    <source>
        <dbReference type="ARBA" id="ARBA00009431"/>
    </source>
</evidence>
<dbReference type="GO" id="GO:0004185">
    <property type="term" value="F:serine-type carboxypeptidase activity"/>
    <property type="evidence" value="ECO:0007669"/>
    <property type="project" value="InterPro"/>
</dbReference>
<gene>
    <name evidence="6" type="ORF">K469DRAFT_724523</name>
</gene>
<dbReference type="AlphaFoldDB" id="A0A6A6EBQ3"/>
<evidence type="ECO:0000256" key="4">
    <source>
        <dbReference type="ARBA" id="ARBA00022801"/>
    </source>
</evidence>
<dbReference type="PANTHER" id="PTHR11802">
    <property type="entry name" value="SERINE PROTEASE FAMILY S10 SERINE CARBOXYPEPTIDASE"/>
    <property type="match status" value="1"/>
</dbReference>
<evidence type="ECO:0000313" key="6">
    <source>
        <dbReference type="EMBL" id="KAF2188603.1"/>
    </source>
</evidence>
<keyword evidence="2" id="KW-0121">Carboxypeptidase</keyword>